<sequence length="60" mass="6816">MRITEVSVIKAARDWAAKNDRDASKAVNEAEDAIGKIKSKFIGDQYQKALEGIYQHYMEL</sequence>
<evidence type="ECO:0000313" key="2">
    <source>
        <dbReference type="Proteomes" id="UP000553035"/>
    </source>
</evidence>
<reference evidence="1 2" key="1">
    <citation type="submission" date="2020-07" db="EMBL/GenBank/DDBJ databases">
        <title>Exploring microbial biodiversity for novel pathways involved in the catabolism of aromatic compounds derived from lignin.</title>
        <authorList>
            <person name="Elkins J."/>
        </authorList>
    </citation>
    <scope>NUCLEOTIDE SEQUENCE [LARGE SCALE GENOMIC DNA]</scope>
    <source>
        <strain evidence="1 2">VanB</strain>
    </source>
</reference>
<protein>
    <submittedName>
        <fullName evidence="1">Uncharacterized protein</fullName>
    </submittedName>
</protein>
<gene>
    <name evidence="1" type="ORF">GGI52_004713</name>
</gene>
<organism evidence="1 2">
    <name type="scientific">Pseudomonas moraviensis</name>
    <dbReference type="NCBI Taxonomy" id="321662"/>
    <lineage>
        <taxon>Bacteria</taxon>
        <taxon>Pseudomonadati</taxon>
        <taxon>Pseudomonadota</taxon>
        <taxon>Gammaproteobacteria</taxon>
        <taxon>Pseudomonadales</taxon>
        <taxon>Pseudomonadaceae</taxon>
        <taxon>Pseudomonas</taxon>
    </lineage>
</organism>
<comment type="caution">
    <text evidence="1">The sequence shown here is derived from an EMBL/GenBank/DDBJ whole genome shotgun (WGS) entry which is preliminary data.</text>
</comment>
<name>A0A7Y9W0P9_9PSED</name>
<evidence type="ECO:0000313" key="1">
    <source>
        <dbReference type="EMBL" id="NYH11670.1"/>
    </source>
</evidence>
<dbReference type="RefSeq" id="WP_179694791.1">
    <property type="nucleotide sequence ID" value="NZ_JACCAT010000001.1"/>
</dbReference>
<dbReference type="Proteomes" id="UP000553035">
    <property type="component" value="Unassembled WGS sequence"/>
</dbReference>
<proteinExistence type="predicted"/>
<dbReference type="EMBL" id="JACCAT010000001">
    <property type="protein sequence ID" value="NYH11670.1"/>
    <property type="molecule type" value="Genomic_DNA"/>
</dbReference>
<accession>A0A7Y9W0P9</accession>
<dbReference type="AlphaFoldDB" id="A0A7Y9W0P9"/>